<dbReference type="InterPro" id="IPR050266">
    <property type="entry name" value="AB_hydrolase_sf"/>
</dbReference>
<gene>
    <name evidence="2" type="ORF">FKG94_26800</name>
</gene>
<dbReference type="PRINTS" id="PR00412">
    <property type="entry name" value="EPOXHYDRLASE"/>
</dbReference>
<keyword evidence="2" id="KW-0378">Hydrolase</keyword>
<dbReference type="EMBL" id="VHSG01000039">
    <property type="protein sequence ID" value="TQV66707.1"/>
    <property type="molecule type" value="Genomic_DNA"/>
</dbReference>
<dbReference type="PRINTS" id="PR00111">
    <property type="entry name" value="ABHYDROLASE"/>
</dbReference>
<feature type="domain" description="AB hydrolase-1" evidence="1">
    <location>
        <begin position="43"/>
        <end position="263"/>
    </location>
</feature>
<dbReference type="Gene3D" id="3.40.50.1820">
    <property type="entry name" value="alpha/beta hydrolase"/>
    <property type="match status" value="1"/>
</dbReference>
<dbReference type="OrthoDB" id="334507at2"/>
<name>A0A545SP27_9GAMM</name>
<dbReference type="InterPro" id="IPR000639">
    <property type="entry name" value="Epox_hydrolase-like"/>
</dbReference>
<dbReference type="RefSeq" id="WP_142930029.1">
    <property type="nucleotide sequence ID" value="NZ_ML660115.1"/>
</dbReference>
<comment type="caution">
    <text evidence="2">The sequence shown here is derived from an EMBL/GenBank/DDBJ whole genome shotgun (WGS) entry which is preliminary data.</text>
</comment>
<evidence type="ECO:0000313" key="3">
    <source>
        <dbReference type="Proteomes" id="UP000319732"/>
    </source>
</evidence>
<accession>A0A545SP27</accession>
<dbReference type="GO" id="GO:0016787">
    <property type="term" value="F:hydrolase activity"/>
    <property type="evidence" value="ECO:0007669"/>
    <property type="project" value="UniProtKB-KW"/>
</dbReference>
<evidence type="ECO:0000313" key="2">
    <source>
        <dbReference type="EMBL" id="TQV66707.1"/>
    </source>
</evidence>
<protein>
    <submittedName>
        <fullName evidence="2">Alpha/beta hydrolase</fullName>
    </submittedName>
</protein>
<dbReference type="InterPro" id="IPR000073">
    <property type="entry name" value="AB_hydrolase_1"/>
</dbReference>
<dbReference type="SUPFAM" id="SSF53474">
    <property type="entry name" value="alpha/beta-Hydrolases"/>
    <property type="match status" value="1"/>
</dbReference>
<sequence>MTAKTRVNKKFEQRIVPTCLGRIRLRIIGQGQPMFFWSSLLLDGSMWIAQAAQFKRNYCVVLIDPPGQGGSDDIERLFSLDECALCLAQIMDAVRVKAGYIIGDSWGGMVGATFTALYPERVAGAVLMNCSASPATLRQRLLFTAIGYAVRVVGFRGPLVTRALKVLVGPTVEIESPKILETLRLNLSRTDKRSAYWALMSMVVGRRSQLDLLAAVRRPVLMIAGEDDIIFPPDETRDMACAIPACEFRVMKNTGHLAALERPDQINTMIADFIRNITAERQRRKLRVVGGQRKKTG</sequence>
<dbReference type="Proteomes" id="UP000319732">
    <property type="component" value="Unassembled WGS sequence"/>
</dbReference>
<dbReference type="AlphaFoldDB" id="A0A545SP27"/>
<dbReference type="InterPro" id="IPR029058">
    <property type="entry name" value="AB_hydrolase_fold"/>
</dbReference>
<proteinExistence type="predicted"/>
<reference evidence="2 3" key="1">
    <citation type="submission" date="2019-06" db="EMBL/GenBank/DDBJ databases">
        <title>Whole genome sequence for Cellvibrionaceae sp. R142.</title>
        <authorList>
            <person name="Wang G."/>
        </authorList>
    </citation>
    <scope>NUCLEOTIDE SEQUENCE [LARGE SCALE GENOMIC DNA]</scope>
    <source>
        <strain evidence="2 3">R142</strain>
    </source>
</reference>
<keyword evidence="3" id="KW-1185">Reference proteome</keyword>
<organism evidence="2 3">
    <name type="scientific">Exilibacterium tricleocarpae</name>
    <dbReference type="NCBI Taxonomy" id="2591008"/>
    <lineage>
        <taxon>Bacteria</taxon>
        <taxon>Pseudomonadati</taxon>
        <taxon>Pseudomonadota</taxon>
        <taxon>Gammaproteobacteria</taxon>
        <taxon>Cellvibrionales</taxon>
        <taxon>Cellvibrionaceae</taxon>
        <taxon>Exilibacterium</taxon>
    </lineage>
</organism>
<dbReference type="PANTHER" id="PTHR43798">
    <property type="entry name" value="MONOACYLGLYCEROL LIPASE"/>
    <property type="match status" value="1"/>
</dbReference>
<evidence type="ECO:0000259" key="1">
    <source>
        <dbReference type="Pfam" id="PF00561"/>
    </source>
</evidence>
<dbReference type="Pfam" id="PF00561">
    <property type="entry name" value="Abhydrolase_1"/>
    <property type="match status" value="1"/>
</dbReference>